<keyword evidence="3" id="KW-1003">Cell membrane</keyword>
<dbReference type="InterPro" id="IPR043149">
    <property type="entry name" value="TagF_N"/>
</dbReference>
<dbReference type="PANTHER" id="PTHR37316">
    <property type="entry name" value="TEICHOIC ACID GLYCEROL-PHOSPHATE PRIMASE"/>
    <property type="match status" value="1"/>
</dbReference>
<dbReference type="Gene3D" id="3.40.50.11820">
    <property type="match status" value="1"/>
</dbReference>
<protein>
    <submittedName>
        <fullName evidence="7">Uncharacterized protein</fullName>
    </submittedName>
</protein>
<evidence type="ECO:0000313" key="7">
    <source>
        <dbReference type="EMBL" id="AXZ00059.1"/>
    </source>
</evidence>
<reference evidence="7" key="1">
    <citation type="journal article" date="2017" name="PLoS ONE">
        <title>Genetic diversity of the O antigens of Proteus species and the development of a suspension array for molecular serotyping.</title>
        <authorList>
            <person name="Yu X."/>
            <person name="Torzewska A."/>
            <person name="Zhang X."/>
            <person name="Yin Z."/>
            <person name="Drzewiecka D."/>
            <person name="Cao H."/>
            <person name="Liu B."/>
            <person name="Knirel Y.A."/>
            <person name="Rozalski A."/>
            <person name="Wang L."/>
        </authorList>
    </citation>
    <scope>NUCLEOTIDE SEQUENCE</scope>
    <source>
        <strain evidence="7">G2671</strain>
    </source>
</reference>
<sequence length="347" mass="40522">MLKNKNIKYEIYWYTKNKNLYNELKSKNIPVIYGFRYKAIIKHIRAQAIFCNCSPLSDLLGFAINKKTTVFNLWHGTPMKKIGNDAIKDLPKSNNLGIDKNKIELILRKITPDNLIKALKPNVYYLASSSEIGDILSSAFSIKKDKIIINGYPKLDVSSETTEVKRMILYAPTYRGEYNSENDILTKNNFIPDIINQKLEDFNLTLTIRLHPANDLPKNIEEKLLNYSNIILDKSKKDIYLDLYKYELIITDFSSIYFDALAMHKKVVIAPFNISTYLEEDRSLYFTPDELFPYDRPNDWIELANNIQYYLSINVKSFYNLRERFYPHDISCSSSNELLKKIIAILR</sequence>
<proteinExistence type="inferred from homology"/>
<dbReference type="GO" id="GO:0019350">
    <property type="term" value="P:teichoic acid biosynthetic process"/>
    <property type="evidence" value="ECO:0007669"/>
    <property type="project" value="UniProtKB-KW"/>
</dbReference>
<evidence type="ECO:0000256" key="5">
    <source>
        <dbReference type="ARBA" id="ARBA00022944"/>
    </source>
</evidence>
<dbReference type="InterPro" id="IPR051612">
    <property type="entry name" value="Teichoic_Acid_Biosynth"/>
</dbReference>
<organism evidence="7">
    <name type="scientific">Proteus penneri</name>
    <dbReference type="NCBI Taxonomy" id="102862"/>
    <lineage>
        <taxon>Bacteria</taxon>
        <taxon>Pseudomonadati</taxon>
        <taxon>Pseudomonadota</taxon>
        <taxon>Gammaproteobacteria</taxon>
        <taxon>Enterobacterales</taxon>
        <taxon>Morganellaceae</taxon>
        <taxon>Proteus</taxon>
    </lineage>
</organism>
<evidence type="ECO:0000256" key="6">
    <source>
        <dbReference type="ARBA" id="ARBA00023136"/>
    </source>
</evidence>
<evidence type="ECO:0000256" key="4">
    <source>
        <dbReference type="ARBA" id="ARBA00022679"/>
    </source>
</evidence>
<keyword evidence="6" id="KW-0472">Membrane</keyword>
<dbReference type="GO" id="GO:0047355">
    <property type="term" value="F:CDP-glycerol glycerophosphotransferase activity"/>
    <property type="evidence" value="ECO:0007669"/>
    <property type="project" value="InterPro"/>
</dbReference>
<comment type="subcellular location">
    <subcellularLocation>
        <location evidence="1">Cell membrane</location>
        <topology evidence="1">Peripheral membrane protein</topology>
    </subcellularLocation>
</comment>
<evidence type="ECO:0000256" key="1">
    <source>
        <dbReference type="ARBA" id="ARBA00004202"/>
    </source>
</evidence>
<dbReference type="InterPro" id="IPR043148">
    <property type="entry name" value="TagF_C"/>
</dbReference>
<dbReference type="AlphaFoldDB" id="A0A385JP26"/>
<dbReference type="EMBL" id="KY710734">
    <property type="protein sequence ID" value="AXZ00059.1"/>
    <property type="molecule type" value="Genomic_DNA"/>
</dbReference>
<evidence type="ECO:0000256" key="3">
    <source>
        <dbReference type="ARBA" id="ARBA00022475"/>
    </source>
</evidence>
<keyword evidence="4" id="KW-0808">Transferase</keyword>
<dbReference type="InterPro" id="IPR007554">
    <property type="entry name" value="Glycerophosphate_synth"/>
</dbReference>
<dbReference type="Gene3D" id="3.40.50.12580">
    <property type="match status" value="1"/>
</dbReference>
<evidence type="ECO:0000256" key="2">
    <source>
        <dbReference type="ARBA" id="ARBA00010488"/>
    </source>
</evidence>
<keyword evidence="5" id="KW-0777">Teichoic acid biosynthesis</keyword>
<dbReference type="PANTHER" id="PTHR37316:SF3">
    <property type="entry name" value="TEICHOIC ACID GLYCEROL-PHOSPHATE TRANSFERASE"/>
    <property type="match status" value="1"/>
</dbReference>
<accession>A0A385JP26</accession>
<name>A0A385JP26_9GAMM</name>
<comment type="similarity">
    <text evidence="2">Belongs to the CDP-glycerol glycerophosphotransferase family.</text>
</comment>
<dbReference type="GO" id="GO:0005886">
    <property type="term" value="C:plasma membrane"/>
    <property type="evidence" value="ECO:0007669"/>
    <property type="project" value="UniProtKB-SubCell"/>
</dbReference>
<dbReference type="Pfam" id="PF04464">
    <property type="entry name" value="Glyphos_transf"/>
    <property type="match status" value="1"/>
</dbReference>